<dbReference type="GO" id="GO:0005737">
    <property type="term" value="C:cytoplasm"/>
    <property type="evidence" value="ECO:0007669"/>
    <property type="project" value="UniProtKB-SubCell"/>
</dbReference>
<evidence type="ECO:0000256" key="5">
    <source>
        <dbReference type="ARBA" id="ARBA00022490"/>
    </source>
</evidence>
<proteinExistence type="inferred from homology"/>
<dbReference type="FunFam" id="3.90.80.10:FF:000004">
    <property type="entry name" value="Inorganic pyrophosphatase"/>
    <property type="match status" value="1"/>
</dbReference>
<keyword evidence="5" id="KW-0963">Cytoplasm</keyword>
<dbReference type="STRING" id="151549.A0A4C1XKZ8"/>
<sequence>MSRCAIVFRVLPWSPSSSCACQPVALRRVVRVSSLIDFKAHYCTPPVQQYKVPFIKSQTKMYVAEERGSPYSPDYRVFIKDASGPISAMHDIPLWADREKRILNMLVEVPRWTNAKMEICLAEPLNPIRQDVKKGALRYVANVFPHRGYIWNYGALPQTWENPQHVDPSTQARGDNDPIDVIEIGERVASRGEVIQVKVLGTLALLDEGETDWKLIAIDIRDPLAGSLNDVNDVERLCPGLLRASVEWFRLYKIPDGKPPNEFAFGGEAKDAAFAYRIIDEVHEFWRTMISADGAPSDICRTNVNVEGSPDRIETTEAAAILAKAPSKGLAQPFPSSGKQIPEPQILKVPTHLIIP</sequence>
<dbReference type="GO" id="GO:0000287">
    <property type="term" value="F:magnesium ion binding"/>
    <property type="evidence" value="ECO:0007669"/>
    <property type="project" value="InterPro"/>
</dbReference>
<dbReference type="InterPro" id="IPR036649">
    <property type="entry name" value="Pyrophosphatase_sf"/>
</dbReference>
<dbReference type="EC" id="3.6.1.1" evidence="4"/>
<dbReference type="SUPFAM" id="SSF50324">
    <property type="entry name" value="Inorganic pyrophosphatase"/>
    <property type="match status" value="1"/>
</dbReference>
<dbReference type="Pfam" id="PF00719">
    <property type="entry name" value="Pyrophosphatase"/>
    <property type="match status" value="1"/>
</dbReference>
<dbReference type="PANTHER" id="PTHR10286">
    <property type="entry name" value="INORGANIC PYROPHOSPHATASE"/>
    <property type="match status" value="1"/>
</dbReference>
<evidence type="ECO:0000256" key="3">
    <source>
        <dbReference type="ARBA" id="ARBA00006220"/>
    </source>
</evidence>
<protein>
    <recommendedName>
        <fullName evidence="10">Inorganic pyrophosphatase</fullName>
        <ecNumber evidence="4">3.6.1.1</ecNumber>
    </recommendedName>
    <alternativeName>
        <fullName evidence="9">Pyrophosphate phospho-hydrolase</fullName>
    </alternativeName>
</protein>
<accession>A0A4C1XKZ8</accession>
<dbReference type="PROSITE" id="PS00387">
    <property type="entry name" value="PPASE"/>
    <property type="match status" value="1"/>
</dbReference>
<evidence type="ECO:0000256" key="10">
    <source>
        <dbReference type="ARBA" id="ARBA00040300"/>
    </source>
</evidence>
<evidence type="ECO:0000256" key="8">
    <source>
        <dbReference type="ARBA" id="ARBA00022842"/>
    </source>
</evidence>
<comment type="similarity">
    <text evidence="3">Belongs to the PPase family.</text>
</comment>
<dbReference type="PROSITE" id="PS51257">
    <property type="entry name" value="PROKAR_LIPOPROTEIN"/>
    <property type="match status" value="1"/>
</dbReference>
<dbReference type="InterPro" id="IPR008162">
    <property type="entry name" value="Pyrophosphatase"/>
</dbReference>
<reference evidence="11 12" key="1">
    <citation type="journal article" date="2019" name="Commun. Biol.">
        <title>The bagworm genome reveals a unique fibroin gene that provides high tensile strength.</title>
        <authorList>
            <person name="Kono N."/>
            <person name="Nakamura H."/>
            <person name="Ohtoshi R."/>
            <person name="Tomita M."/>
            <person name="Numata K."/>
            <person name="Arakawa K."/>
        </authorList>
    </citation>
    <scope>NUCLEOTIDE SEQUENCE [LARGE SCALE GENOMIC DNA]</scope>
</reference>
<dbReference type="AlphaFoldDB" id="A0A4C1XKZ8"/>
<dbReference type="GO" id="GO:0006796">
    <property type="term" value="P:phosphate-containing compound metabolic process"/>
    <property type="evidence" value="ECO:0007669"/>
    <property type="project" value="InterPro"/>
</dbReference>
<evidence type="ECO:0000313" key="11">
    <source>
        <dbReference type="EMBL" id="GBP62957.1"/>
    </source>
</evidence>
<evidence type="ECO:0000256" key="9">
    <source>
        <dbReference type="ARBA" id="ARBA00032535"/>
    </source>
</evidence>
<keyword evidence="8" id="KW-0460">Magnesium</keyword>
<evidence type="ECO:0000256" key="7">
    <source>
        <dbReference type="ARBA" id="ARBA00022801"/>
    </source>
</evidence>
<dbReference type="Gene3D" id="3.90.80.10">
    <property type="entry name" value="Inorganic pyrophosphatase"/>
    <property type="match status" value="1"/>
</dbReference>
<evidence type="ECO:0000256" key="6">
    <source>
        <dbReference type="ARBA" id="ARBA00022723"/>
    </source>
</evidence>
<organism evidence="11 12">
    <name type="scientific">Eumeta variegata</name>
    <name type="common">Bagworm moth</name>
    <name type="synonym">Eumeta japonica</name>
    <dbReference type="NCBI Taxonomy" id="151549"/>
    <lineage>
        <taxon>Eukaryota</taxon>
        <taxon>Metazoa</taxon>
        <taxon>Ecdysozoa</taxon>
        <taxon>Arthropoda</taxon>
        <taxon>Hexapoda</taxon>
        <taxon>Insecta</taxon>
        <taxon>Pterygota</taxon>
        <taxon>Neoptera</taxon>
        <taxon>Endopterygota</taxon>
        <taxon>Lepidoptera</taxon>
        <taxon>Glossata</taxon>
        <taxon>Ditrysia</taxon>
        <taxon>Tineoidea</taxon>
        <taxon>Psychidae</taxon>
        <taxon>Oiketicinae</taxon>
        <taxon>Eumeta</taxon>
    </lineage>
</organism>
<keyword evidence="12" id="KW-1185">Reference proteome</keyword>
<dbReference type="GO" id="GO:0004427">
    <property type="term" value="F:inorganic diphosphate phosphatase activity"/>
    <property type="evidence" value="ECO:0007669"/>
    <property type="project" value="UniProtKB-EC"/>
</dbReference>
<name>A0A4C1XKZ8_EUMVA</name>
<evidence type="ECO:0000256" key="1">
    <source>
        <dbReference type="ARBA" id="ARBA00001946"/>
    </source>
</evidence>
<comment type="subcellular location">
    <subcellularLocation>
        <location evidence="2">Cytoplasm</location>
    </subcellularLocation>
</comment>
<dbReference type="EMBL" id="BGZK01000854">
    <property type="protein sequence ID" value="GBP62957.1"/>
    <property type="molecule type" value="Genomic_DNA"/>
</dbReference>
<gene>
    <name evidence="11" type="primary">Nurf-38</name>
    <name evidence="11" type="ORF">EVAR_95912_1</name>
</gene>
<evidence type="ECO:0000256" key="2">
    <source>
        <dbReference type="ARBA" id="ARBA00004496"/>
    </source>
</evidence>
<keyword evidence="6" id="KW-0479">Metal-binding</keyword>
<dbReference type="OrthoDB" id="1608002at2759"/>
<comment type="cofactor">
    <cofactor evidence="1">
        <name>Mg(2+)</name>
        <dbReference type="ChEBI" id="CHEBI:18420"/>
    </cofactor>
</comment>
<evidence type="ECO:0000256" key="4">
    <source>
        <dbReference type="ARBA" id="ARBA00012146"/>
    </source>
</evidence>
<comment type="caution">
    <text evidence="11">The sequence shown here is derived from an EMBL/GenBank/DDBJ whole genome shotgun (WGS) entry which is preliminary data.</text>
</comment>
<dbReference type="CDD" id="cd00412">
    <property type="entry name" value="pyrophosphatase"/>
    <property type="match status" value="1"/>
</dbReference>
<dbReference type="Proteomes" id="UP000299102">
    <property type="component" value="Unassembled WGS sequence"/>
</dbReference>
<evidence type="ECO:0000313" key="12">
    <source>
        <dbReference type="Proteomes" id="UP000299102"/>
    </source>
</evidence>
<keyword evidence="7" id="KW-0378">Hydrolase</keyword>